<dbReference type="GO" id="GO:0015628">
    <property type="term" value="P:protein secretion by the type II secretion system"/>
    <property type="evidence" value="ECO:0007669"/>
    <property type="project" value="InterPro"/>
</dbReference>
<protein>
    <submittedName>
        <fullName evidence="11">Type II secretion system protein M</fullName>
    </submittedName>
</protein>
<dbReference type="SUPFAM" id="SSF103054">
    <property type="entry name" value="General secretion pathway protein M, EpsM"/>
    <property type="match status" value="1"/>
</dbReference>
<keyword evidence="8 10" id="KW-1133">Transmembrane helix</keyword>
<dbReference type="GO" id="GO:0015627">
    <property type="term" value="C:type II protein secretion system complex"/>
    <property type="evidence" value="ECO:0007669"/>
    <property type="project" value="InterPro"/>
</dbReference>
<keyword evidence="9 10" id="KW-0472">Membrane</keyword>
<dbReference type="InParanoid" id="A0A3N0VA02"/>
<evidence type="ECO:0000256" key="7">
    <source>
        <dbReference type="ARBA" id="ARBA00022927"/>
    </source>
</evidence>
<keyword evidence="6 10" id="KW-0812">Transmembrane</keyword>
<feature type="transmembrane region" description="Helical" evidence="10">
    <location>
        <begin position="42"/>
        <end position="61"/>
    </location>
</feature>
<dbReference type="EMBL" id="RJVO01000004">
    <property type="protein sequence ID" value="ROH89613.1"/>
    <property type="molecule type" value="Genomic_DNA"/>
</dbReference>
<evidence type="ECO:0000256" key="5">
    <source>
        <dbReference type="ARBA" id="ARBA00022519"/>
    </source>
</evidence>
<evidence type="ECO:0000256" key="1">
    <source>
        <dbReference type="ARBA" id="ARBA00004377"/>
    </source>
</evidence>
<dbReference type="GO" id="GO:0005886">
    <property type="term" value="C:plasma membrane"/>
    <property type="evidence" value="ECO:0007669"/>
    <property type="project" value="UniProtKB-SubCell"/>
</dbReference>
<dbReference type="Gene3D" id="3.30.1360.100">
    <property type="entry name" value="General secretion pathway protein M, EpsM"/>
    <property type="match status" value="1"/>
</dbReference>
<evidence type="ECO:0000256" key="9">
    <source>
        <dbReference type="ARBA" id="ARBA00023136"/>
    </source>
</evidence>
<keyword evidence="7" id="KW-0653">Protein transport</keyword>
<comment type="subcellular location">
    <subcellularLocation>
        <location evidence="1">Cell inner membrane</location>
        <topology evidence="1">Single-pass membrane protein</topology>
    </subcellularLocation>
</comment>
<proteinExistence type="inferred from homology"/>
<keyword evidence="5" id="KW-0997">Cell inner membrane</keyword>
<organism evidence="11 12">
    <name type="scientific">Stagnimonas aquatica</name>
    <dbReference type="NCBI Taxonomy" id="2689987"/>
    <lineage>
        <taxon>Bacteria</taxon>
        <taxon>Pseudomonadati</taxon>
        <taxon>Pseudomonadota</taxon>
        <taxon>Gammaproteobacteria</taxon>
        <taxon>Nevskiales</taxon>
        <taxon>Nevskiaceae</taxon>
        <taxon>Stagnimonas</taxon>
    </lineage>
</organism>
<evidence type="ECO:0000256" key="4">
    <source>
        <dbReference type="ARBA" id="ARBA00022475"/>
    </source>
</evidence>
<dbReference type="FunCoup" id="A0A3N0VA02">
    <property type="interactions" value="38"/>
</dbReference>
<dbReference type="Proteomes" id="UP000282106">
    <property type="component" value="Unassembled WGS sequence"/>
</dbReference>
<evidence type="ECO:0000313" key="11">
    <source>
        <dbReference type="EMBL" id="ROH89613.1"/>
    </source>
</evidence>
<keyword evidence="4" id="KW-1003">Cell membrane</keyword>
<dbReference type="InterPro" id="IPR007690">
    <property type="entry name" value="T2SS_GspM"/>
</dbReference>
<comment type="caution">
    <text evidence="11">The sequence shown here is derived from an EMBL/GenBank/DDBJ whole genome shotgun (WGS) entry which is preliminary data.</text>
</comment>
<name>A0A3N0VA02_9GAMM</name>
<dbReference type="InterPro" id="IPR023229">
    <property type="entry name" value="T2SS_M_periplasmic_sf"/>
</dbReference>
<dbReference type="PIRSF" id="PIRSF006291">
    <property type="entry name" value="GspM"/>
    <property type="match status" value="1"/>
</dbReference>
<evidence type="ECO:0000256" key="6">
    <source>
        <dbReference type="ARBA" id="ARBA00022692"/>
    </source>
</evidence>
<accession>A0A3N0VA02</accession>
<evidence type="ECO:0000313" key="12">
    <source>
        <dbReference type="Proteomes" id="UP000282106"/>
    </source>
</evidence>
<reference evidence="11 12" key="1">
    <citation type="submission" date="2018-10" db="EMBL/GenBank/DDBJ databases">
        <authorList>
            <person name="Chen W.-M."/>
        </authorList>
    </citation>
    <scope>NUCLEOTIDE SEQUENCE [LARGE SCALE GENOMIC DNA]</scope>
    <source>
        <strain evidence="11 12">THS-13</strain>
    </source>
</reference>
<evidence type="ECO:0000256" key="10">
    <source>
        <dbReference type="SAM" id="Phobius"/>
    </source>
</evidence>
<evidence type="ECO:0000256" key="2">
    <source>
        <dbReference type="ARBA" id="ARBA00010637"/>
    </source>
</evidence>
<dbReference type="Pfam" id="PF04612">
    <property type="entry name" value="T2SSM"/>
    <property type="match status" value="1"/>
</dbReference>
<dbReference type="RefSeq" id="WP_123211910.1">
    <property type="nucleotide sequence ID" value="NZ_RJVO01000004.1"/>
</dbReference>
<keyword evidence="3" id="KW-0813">Transport</keyword>
<gene>
    <name evidence="11" type="ORF">ED208_10830</name>
</gene>
<dbReference type="AlphaFoldDB" id="A0A3N0VA02"/>
<keyword evidence="12" id="KW-1185">Reference proteome</keyword>
<evidence type="ECO:0000256" key="3">
    <source>
        <dbReference type="ARBA" id="ARBA00022448"/>
    </source>
</evidence>
<sequence length="188" mass="20518">MSALDHISTAVQTRLSTLATQAEPHLAPLMARYRELQPRERLIVALGAAVLALTLIYLLLWEPFAKAHERQQAALTEQRALAERLETIGVVVQRARASGLGAVQGGGQSLLTLVDQAARLPELGKAPTRLQPDGETEVKIWFEDVPFDNLARWIGILQSRYGVSVSGAEIERRASAGLVNARLSLVRP</sequence>
<evidence type="ECO:0000256" key="8">
    <source>
        <dbReference type="ARBA" id="ARBA00022989"/>
    </source>
</evidence>
<comment type="similarity">
    <text evidence="2">Belongs to the GSP M family.</text>
</comment>